<dbReference type="GO" id="GO:0019058">
    <property type="term" value="P:viral life cycle"/>
    <property type="evidence" value="ECO:0007669"/>
    <property type="project" value="UniProtKB-ARBA"/>
</dbReference>
<dbReference type="InterPro" id="IPR011050">
    <property type="entry name" value="Pectin_lyase_fold/virulence"/>
</dbReference>
<reference evidence="3 4" key="1">
    <citation type="submission" date="2019-01" db="EMBL/GenBank/DDBJ databases">
        <title>Still something new to discover - new insights into E. coli phage diversity and taxonomy.</title>
        <authorList>
            <person name="Korf I.H.E."/>
            <person name="Adriaennsens E."/>
            <person name="Dreiseikelmann B."/>
            <person name="Kropinski A."/>
            <person name="Nimtz M."/>
            <person name="Meier-Kolthoff J.P."/>
            <person name="Rohde M."/>
            <person name="van Raaij M."/>
            <person name="Wittmann J."/>
        </authorList>
    </citation>
    <scope>NUCLEOTIDE SEQUENCE [LARGE SCALE GENOMIC DNA]</scope>
</reference>
<dbReference type="GO" id="GO:0051701">
    <property type="term" value="P:biological process involved in interaction with host"/>
    <property type="evidence" value="ECO:0007669"/>
    <property type="project" value="UniProtKB-ARBA"/>
</dbReference>
<keyword evidence="4" id="KW-1185">Reference proteome</keyword>
<keyword evidence="2" id="KW-0946">Virion</keyword>
<sequence length="667" mass="72537">MNPQFSQPGGSVSKDVNKQSIARVFSKKKSDISYLKVGSSVNGYAVLFEPTTQTCWFRGTATGNTVSWTINNDIMTLVTSGGSFTLNKAQVWDSVTLSGGNATSLIGTPSGGTLANLLLRTVSPAEFGLENDPTGVKADKNTMAVQKAIRYLNSLGGGRLLFPTGQYTFCYGIWLFDNILIDLNGSICTFKNATFPLRSRACFVMGSSYEVNRDKAMSFYDDGTYINNPNPTNTAYVNLPLGTFLRDNVNKAEIKNAHIMNGHIKATFDSPTANGAYAINMANAMYCTAHDLFFTGFTEAINMGSDTGSETPSCHGCLAHDLYIVQPDQNKTYYSIGFISNSTNCSIQRAIQYLPCAAGTENGSGVATNVVEDCIIEDIFIPSLGITQSSEGVLLNNAKGCVVRNICVRNCKVVVAVYYVSTSYISADKWNHISGITGQGTVALIAVRGKYTTFTGFAADSTTPYEIYFGTTNGSNNRIEQEPASMYFTETSTVKQYWYCNNNYIKGWVVKYLYLRPMNTLVNDKSVAFNWNMNKSVSANDDTTLYFLWEVPPSVKAIKAVKLFAYYNTNAVAKGSNIKIEVRRMIAFDGNANTLPYIEPAIGATSTATVDQQNIAMSAVHSDTVSPGMVVTGDTTNGLSNSVDILVTFANTSKNSLMKEMEITYLG</sequence>
<evidence type="ECO:0008006" key="5">
    <source>
        <dbReference type="Google" id="ProtNLM"/>
    </source>
</evidence>
<proteinExistence type="predicted"/>
<dbReference type="SUPFAM" id="SSF51126">
    <property type="entry name" value="Pectin lyase-like"/>
    <property type="match status" value="1"/>
</dbReference>
<evidence type="ECO:0000313" key="4">
    <source>
        <dbReference type="Proteomes" id="UP000300764"/>
    </source>
</evidence>
<protein>
    <recommendedName>
        <fullName evidence="5">Pectate lyase superfamily protein domain-containing protein</fullName>
    </recommendedName>
</protein>
<accession>A0A482N062</accession>
<evidence type="ECO:0000256" key="1">
    <source>
        <dbReference type="ARBA" id="ARBA00004328"/>
    </source>
</evidence>
<dbReference type="Gene3D" id="3.30.2020.50">
    <property type="match status" value="1"/>
</dbReference>
<evidence type="ECO:0000313" key="3">
    <source>
        <dbReference type="EMBL" id="QBQ78973.1"/>
    </source>
</evidence>
<dbReference type="Proteomes" id="UP000300764">
    <property type="component" value="Segment"/>
</dbReference>
<dbReference type="EMBL" id="MK373783">
    <property type="protein sequence ID" value="QBQ78973.1"/>
    <property type="molecule type" value="Genomic_DNA"/>
</dbReference>
<name>A0A482N062_9CAUD</name>
<gene>
    <name evidence="3" type="ORF">KWBSE43_00153</name>
</gene>
<dbReference type="InterPro" id="IPR012334">
    <property type="entry name" value="Pectin_lyas_fold"/>
</dbReference>
<comment type="subcellular location">
    <subcellularLocation>
        <location evidence="1">Virion</location>
    </subcellularLocation>
</comment>
<dbReference type="Gene3D" id="2.160.20.10">
    <property type="entry name" value="Single-stranded right-handed beta-helix, Pectin lyase-like"/>
    <property type="match status" value="1"/>
</dbReference>
<evidence type="ECO:0000256" key="2">
    <source>
        <dbReference type="ARBA" id="ARBA00022844"/>
    </source>
</evidence>
<dbReference type="GO" id="GO:0044423">
    <property type="term" value="C:virion component"/>
    <property type="evidence" value="ECO:0007669"/>
    <property type="project" value="UniProtKB-KW"/>
</dbReference>
<organism evidence="3 4">
    <name type="scientific">Escherichia phage vB_EcoM_KWBSE43-6</name>
    <dbReference type="NCBI Taxonomy" id="2508194"/>
    <lineage>
        <taxon>Viruses</taxon>
        <taxon>Duplodnaviria</taxon>
        <taxon>Heunggongvirae</taxon>
        <taxon>Uroviricota</taxon>
        <taxon>Caudoviricetes</taxon>
        <taxon>Pantevenvirales</taxon>
        <taxon>Ackermannviridae</taxon>
        <taxon>Taipeivirus</taxon>
        <taxon>Taipeivirus KWBSE436</taxon>
    </lineage>
</organism>